<reference evidence="1" key="2">
    <citation type="journal article" date="2015" name="Data Brief">
        <title>Shoot transcriptome of the giant reed, Arundo donax.</title>
        <authorList>
            <person name="Barrero R.A."/>
            <person name="Guerrero F.D."/>
            <person name="Moolhuijzen P."/>
            <person name="Goolsby J.A."/>
            <person name="Tidwell J."/>
            <person name="Bellgard S.E."/>
            <person name="Bellgard M.I."/>
        </authorList>
    </citation>
    <scope>NUCLEOTIDE SEQUENCE</scope>
    <source>
        <tissue evidence="1">Shoot tissue taken approximately 20 cm above the soil surface</tissue>
    </source>
</reference>
<dbReference type="EMBL" id="GBRH01264313">
    <property type="protein sequence ID" value="JAD33582.1"/>
    <property type="molecule type" value="Transcribed_RNA"/>
</dbReference>
<dbReference type="AlphaFoldDB" id="A0A0A8ZFF0"/>
<accession>A0A0A8ZFF0</accession>
<reference evidence="1" key="1">
    <citation type="submission" date="2014-09" db="EMBL/GenBank/DDBJ databases">
        <authorList>
            <person name="Magalhaes I.L.F."/>
            <person name="Oliveira U."/>
            <person name="Santos F.R."/>
            <person name="Vidigal T.H.D.A."/>
            <person name="Brescovit A.D."/>
            <person name="Santos A.J."/>
        </authorList>
    </citation>
    <scope>NUCLEOTIDE SEQUENCE</scope>
    <source>
        <tissue evidence="1">Shoot tissue taken approximately 20 cm above the soil surface</tissue>
    </source>
</reference>
<organism evidence="1">
    <name type="scientific">Arundo donax</name>
    <name type="common">Giant reed</name>
    <name type="synonym">Donax arundinaceus</name>
    <dbReference type="NCBI Taxonomy" id="35708"/>
    <lineage>
        <taxon>Eukaryota</taxon>
        <taxon>Viridiplantae</taxon>
        <taxon>Streptophyta</taxon>
        <taxon>Embryophyta</taxon>
        <taxon>Tracheophyta</taxon>
        <taxon>Spermatophyta</taxon>
        <taxon>Magnoliopsida</taxon>
        <taxon>Liliopsida</taxon>
        <taxon>Poales</taxon>
        <taxon>Poaceae</taxon>
        <taxon>PACMAD clade</taxon>
        <taxon>Arundinoideae</taxon>
        <taxon>Arundineae</taxon>
        <taxon>Arundo</taxon>
    </lineage>
</organism>
<evidence type="ECO:0000313" key="1">
    <source>
        <dbReference type="EMBL" id="JAD33582.1"/>
    </source>
</evidence>
<proteinExistence type="predicted"/>
<name>A0A0A8ZFF0_ARUDO</name>
<protein>
    <submittedName>
        <fullName evidence="1">Uncharacterized protein</fullName>
    </submittedName>
</protein>
<sequence length="38" mass="4378">MNAQLHTYYMIKSQLNLISIANLVHVSLSLLKAYEFPL</sequence>